<evidence type="ECO:0008006" key="4">
    <source>
        <dbReference type="Google" id="ProtNLM"/>
    </source>
</evidence>
<organism evidence="2 3">
    <name type="scientific">Variovorax rhizosphaerae</name>
    <dbReference type="NCBI Taxonomy" id="1836200"/>
    <lineage>
        <taxon>Bacteria</taxon>
        <taxon>Pseudomonadati</taxon>
        <taxon>Pseudomonadota</taxon>
        <taxon>Betaproteobacteria</taxon>
        <taxon>Burkholderiales</taxon>
        <taxon>Comamonadaceae</taxon>
        <taxon>Variovorax</taxon>
    </lineage>
</organism>
<sequence length="144" mass="15283">MDRRFACRFFIALFLVCCFSPAALAQNEAEDLERAFAATFALVPEVARFHARLACRKHGQQAVKVVRARDSGMGQAAALALLAPPQRPASGEEDTRVDAAVLTANAAIVTFVFGPARPTADLAGAIVNASCLLEAGKTIGRVRI</sequence>
<proteinExistence type="predicted"/>
<evidence type="ECO:0000313" key="2">
    <source>
        <dbReference type="EMBL" id="MEJ8852815.1"/>
    </source>
</evidence>
<name>A0ABU8X114_9BURK</name>
<keyword evidence="1" id="KW-0732">Signal</keyword>
<gene>
    <name evidence="2" type="ORF">WKW82_39935</name>
</gene>
<accession>A0ABU8X114</accession>
<keyword evidence="3" id="KW-1185">Reference proteome</keyword>
<reference evidence="2 3" key="1">
    <citation type="submission" date="2024-03" db="EMBL/GenBank/DDBJ databases">
        <title>Novel species of the genus Variovorax.</title>
        <authorList>
            <person name="Liu Q."/>
            <person name="Xin Y.-H."/>
        </authorList>
    </citation>
    <scope>NUCLEOTIDE SEQUENCE [LARGE SCALE GENOMIC DNA]</scope>
    <source>
        <strain evidence="2 3">KACC 18900</strain>
    </source>
</reference>
<protein>
    <recommendedName>
        <fullName evidence="4">Excinuclease ABC subunit A</fullName>
    </recommendedName>
</protein>
<dbReference type="EMBL" id="JBBKZT010000073">
    <property type="protein sequence ID" value="MEJ8852815.1"/>
    <property type="molecule type" value="Genomic_DNA"/>
</dbReference>
<dbReference type="RefSeq" id="WP_340348753.1">
    <property type="nucleotide sequence ID" value="NZ_JBBKZT010000073.1"/>
</dbReference>
<evidence type="ECO:0000313" key="3">
    <source>
        <dbReference type="Proteomes" id="UP001385892"/>
    </source>
</evidence>
<evidence type="ECO:0000256" key="1">
    <source>
        <dbReference type="SAM" id="SignalP"/>
    </source>
</evidence>
<comment type="caution">
    <text evidence="2">The sequence shown here is derived from an EMBL/GenBank/DDBJ whole genome shotgun (WGS) entry which is preliminary data.</text>
</comment>
<feature type="signal peptide" evidence="1">
    <location>
        <begin position="1"/>
        <end position="25"/>
    </location>
</feature>
<feature type="chain" id="PRO_5045215829" description="Excinuclease ABC subunit A" evidence="1">
    <location>
        <begin position="26"/>
        <end position="144"/>
    </location>
</feature>
<dbReference type="Proteomes" id="UP001385892">
    <property type="component" value="Unassembled WGS sequence"/>
</dbReference>